<dbReference type="InterPro" id="IPR004045">
    <property type="entry name" value="Glutathione_S-Trfase_N"/>
</dbReference>
<dbReference type="PANTHER" id="PTHR44051:SF21">
    <property type="entry name" value="GLUTATHIONE S-TRANSFERASE FAMILY PROTEIN"/>
    <property type="match status" value="1"/>
</dbReference>
<dbReference type="InterPro" id="IPR036282">
    <property type="entry name" value="Glutathione-S-Trfase_C_sf"/>
</dbReference>
<evidence type="ECO:0000259" key="1">
    <source>
        <dbReference type="PROSITE" id="PS50404"/>
    </source>
</evidence>
<dbReference type="SFLD" id="SFLDS00019">
    <property type="entry name" value="Glutathione_Transferase_(cytos"/>
    <property type="match status" value="1"/>
</dbReference>
<evidence type="ECO:0000313" key="3">
    <source>
        <dbReference type="EMBL" id="AKF10266.1"/>
    </source>
</evidence>
<dbReference type="CDD" id="cd03207">
    <property type="entry name" value="GST_C_8"/>
    <property type="match status" value="1"/>
</dbReference>
<dbReference type="STRING" id="927083.DB32_007415"/>
<protein>
    <submittedName>
        <fullName evidence="3">Glutathione S-transferase</fullName>
    </submittedName>
</protein>
<sequence>MSITLYHHPYSRAANVVWMLEELETPYELRFVDIMQGEQKTDAIRSMNPMGKLPILKDGDLIVTEVAAIGLYLADRYASGRLAPKIDDPARGTYLRWSFFAPSVVEPGSTAKLYGWNAKPAQVGWGAYDEMLAAIESAISGREWLLGSQFSMADCIFGGTLRYMLDFEMMAPTPSLSAYADRLRARPAAKRADERNRAIAKERGLGT</sequence>
<reference evidence="3 4" key="1">
    <citation type="submission" date="2015-03" db="EMBL/GenBank/DDBJ databases">
        <title>Genome assembly of Sandaracinus amylolyticus DSM 53668.</title>
        <authorList>
            <person name="Sharma G."/>
            <person name="Subramanian S."/>
        </authorList>
    </citation>
    <scope>NUCLEOTIDE SEQUENCE [LARGE SCALE GENOMIC DNA]</scope>
    <source>
        <strain evidence="3 4">DSM 53668</strain>
    </source>
</reference>
<dbReference type="SUPFAM" id="SSF47616">
    <property type="entry name" value="GST C-terminal domain-like"/>
    <property type="match status" value="1"/>
</dbReference>
<proteinExistence type="predicted"/>
<dbReference type="RefSeq" id="WP_053237244.1">
    <property type="nucleotide sequence ID" value="NZ_CP011125.1"/>
</dbReference>
<dbReference type="Gene3D" id="3.40.30.10">
    <property type="entry name" value="Glutaredoxin"/>
    <property type="match status" value="1"/>
</dbReference>
<dbReference type="SUPFAM" id="SSF52833">
    <property type="entry name" value="Thioredoxin-like"/>
    <property type="match status" value="1"/>
</dbReference>
<keyword evidence="4" id="KW-1185">Reference proteome</keyword>
<dbReference type="AlphaFoldDB" id="A0A0F6YLD7"/>
<dbReference type="GO" id="GO:0016740">
    <property type="term" value="F:transferase activity"/>
    <property type="evidence" value="ECO:0007669"/>
    <property type="project" value="UniProtKB-KW"/>
</dbReference>
<dbReference type="Gene3D" id="1.20.1050.10">
    <property type="match status" value="1"/>
</dbReference>
<name>A0A0F6YLD7_9BACT</name>
<dbReference type="InterPro" id="IPR040079">
    <property type="entry name" value="Glutathione_S-Trfase"/>
</dbReference>
<feature type="domain" description="GST N-terminal" evidence="1">
    <location>
        <begin position="1"/>
        <end position="81"/>
    </location>
</feature>
<evidence type="ECO:0000313" key="4">
    <source>
        <dbReference type="Proteomes" id="UP000034883"/>
    </source>
</evidence>
<dbReference type="SFLD" id="SFLDG00358">
    <property type="entry name" value="Main_(cytGST)"/>
    <property type="match status" value="1"/>
</dbReference>
<organism evidence="3 4">
    <name type="scientific">Sandaracinus amylolyticus</name>
    <dbReference type="NCBI Taxonomy" id="927083"/>
    <lineage>
        <taxon>Bacteria</taxon>
        <taxon>Pseudomonadati</taxon>
        <taxon>Myxococcota</taxon>
        <taxon>Polyangia</taxon>
        <taxon>Polyangiales</taxon>
        <taxon>Sandaracinaceae</taxon>
        <taxon>Sandaracinus</taxon>
    </lineage>
</organism>
<dbReference type="InterPro" id="IPR010987">
    <property type="entry name" value="Glutathione-S-Trfase_C-like"/>
</dbReference>
<accession>A0A0F6YLD7</accession>
<dbReference type="CDD" id="cd03046">
    <property type="entry name" value="GST_N_GTT1_like"/>
    <property type="match status" value="1"/>
</dbReference>
<keyword evidence="3" id="KW-0808">Transferase</keyword>
<dbReference type="PROSITE" id="PS50405">
    <property type="entry name" value="GST_CTER"/>
    <property type="match status" value="1"/>
</dbReference>
<dbReference type="Proteomes" id="UP000034883">
    <property type="component" value="Chromosome"/>
</dbReference>
<dbReference type="PANTHER" id="PTHR44051">
    <property type="entry name" value="GLUTATHIONE S-TRANSFERASE-RELATED"/>
    <property type="match status" value="1"/>
</dbReference>
<dbReference type="PROSITE" id="PS50404">
    <property type="entry name" value="GST_NTER"/>
    <property type="match status" value="1"/>
</dbReference>
<dbReference type="Pfam" id="PF13410">
    <property type="entry name" value="GST_C_2"/>
    <property type="match status" value="1"/>
</dbReference>
<dbReference type="KEGG" id="samy:DB32_007415"/>
<dbReference type="InterPro" id="IPR036249">
    <property type="entry name" value="Thioredoxin-like_sf"/>
</dbReference>
<dbReference type="Pfam" id="PF02798">
    <property type="entry name" value="GST_N"/>
    <property type="match status" value="1"/>
</dbReference>
<dbReference type="OrthoDB" id="5740960at2"/>
<feature type="domain" description="GST C-terminal" evidence="2">
    <location>
        <begin position="87"/>
        <end position="205"/>
    </location>
</feature>
<dbReference type="SFLD" id="SFLDG01150">
    <property type="entry name" value="Main.1:_Beta-like"/>
    <property type="match status" value="1"/>
</dbReference>
<dbReference type="EMBL" id="CP011125">
    <property type="protein sequence ID" value="AKF10266.1"/>
    <property type="molecule type" value="Genomic_DNA"/>
</dbReference>
<evidence type="ECO:0000259" key="2">
    <source>
        <dbReference type="PROSITE" id="PS50405"/>
    </source>
</evidence>
<gene>
    <name evidence="3" type="ORF">DB32_007415</name>
</gene>